<keyword evidence="3" id="KW-1185">Reference proteome</keyword>
<gene>
    <name evidence="2" type="ORF">CRM22_008239</name>
</gene>
<feature type="non-terminal residue" evidence="2">
    <location>
        <position position="1"/>
    </location>
</feature>
<feature type="non-terminal residue" evidence="2">
    <location>
        <position position="52"/>
    </location>
</feature>
<sequence>SRNHRNSLHKNKLVNHLHKEKHNHASGRKRRYRAYVNDPLDAYQTVHASVLF</sequence>
<evidence type="ECO:0000313" key="2">
    <source>
        <dbReference type="EMBL" id="TGZ60919.1"/>
    </source>
</evidence>
<dbReference type="AlphaFoldDB" id="A0A4S2LIZ3"/>
<name>A0A4S2LIZ3_OPIFE</name>
<evidence type="ECO:0000256" key="1">
    <source>
        <dbReference type="SAM" id="MobiDB-lite"/>
    </source>
</evidence>
<proteinExistence type="predicted"/>
<dbReference type="Proteomes" id="UP000308267">
    <property type="component" value="Unassembled WGS sequence"/>
</dbReference>
<comment type="caution">
    <text evidence="2">The sequence shown here is derived from an EMBL/GenBank/DDBJ whole genome shotgun (WGS) entry which is preliminary data.</text>
</comment>
<dbReference type="EMBL" id="SJOL01008180">
    <property type="protein sequence ID" value="TGZ60919.1"/>
    <property type="molecule type" value="Genomic_DNA"/>
</dbReference>
<evidence type="ECO:0000313" key="3">
    <source>
        <dbReference type="Proteomes" id="UP000308267"/>
    </source>
</evidence>
<protein>
    <submittedName>
        <fullName evidence="2">Uncharacterized protein</fullName>
    </submittedName>
</protein>
<reference evidence="2 3" key="1">
    <citation type="journal article" date="2019" name="BMC Genomics">
        <title>New insights from Opisthorchis felineus genome: update on genomics of the epidemiologically important liver flukes.</title>
        <authorList>
            <person name="Ershov N.I."/>
            <person name="Mordvinov V.A."/>
            <person name="Prokhortchouk E.B."/>
            <person name="Pakharukova M.Y."/>
            <person name="Gunbin K.V."/>
            <person name="Ustyantsev K."/>
            <person name="Genaev M.A."/>
            <person name="Blinov A.G."/>
            <person name="Mazur A."/>
            <person name="Boulygina E."/>
            <person name="Tsygankova S."/>
            <person name="Khrameeva E."/>
            <person name="Chekanov N."/>
            <person name="Fan G."/>
            <person name="Xiao A."/>
            <person name="Zhang H."/>
            <person name="Xu X."/>
            <person name="Yang H."/>
            <person name="Solovyev V."/>
            <person name="Lee S.M."/>
            <person name="Liu X."/>
            <person name="Afonnikov D.A."/>
            <person name="Skryabin K.G."/>
        </authorList>
    </citation>
    <scope>NUCLEOTIDE SEQUENCE [LARGE SCALE GENOMIC DNA]</scope>
    <source>
        <strain evidence="2">AK-0245</strain>
        <tissue evidence="2">Whole organism</tissue>
    </source>
</reference>
<feature type="region of interest" description="Disordered" evidence="1">
    <location>
        <begin position="1"/>
        <end position="29"/>
    </location>
</feature>
<organism evidence="2 3">
    <name type="scientific">Opisthorchis felineus</name>
    <dbReference type="NCBI Taxonomy" id="147828"/>
    <lineage>
        <taxon>Eukaryota</taxon>
        <taxon>Metazoa</taxon>
        <taxon>Spiralia</taxon>
        <taxon>Lophotrochozoa</taxon>
        <taxon>Platyhelminthes</taxon>
        <taxon>Trematoda</taxon>
        <taxon>Digenea</taxon>
        <taxon>Opisthorchiida</taxon>
        <taxon>Opisthorchiata</taxon>
        <taxon>Opisthorchiidae</taxon>
        <taxon>Opisthorchis</taxon>
    </lineage>
</organism>
<accession>A0A4S2LIZ3</accession>